<sequence>MQGVRRGSLKRCWECLSQALLGAESTMGSTEKASKGCMVDNYVFGAVRIWRAISQSYLSFPLASKVFTMLVMLNISTRTFSQPYLYVEASRIQTIREYSKSLSYLISILS</sequence>
<proteinExistence type="predicted"/>
<name>A0A8X6UUI5_NEPPI</name>
<protein>
    <submittedName>
        <fullName evidence="1">Uncharacterized protein</fullName>
    </submittedName>
</protein>
<gene>
    <name evidence="1" type="ORF">NPIL_21131</name>
</gene>
<dbReference type="AlphaFoldDB" id="A0A8X6UUI5"/>
<evidence type="ECO:0000313" key="1">
    <source>
        <dbReference type="EMBL" id="GFU51556.1"/>
    </source>
</evidence>
<reference evidence="1" key="1">
    <citation type="submission" date="2020-08" db="EMBL/GenBank/DDBJ databases">
        <title>Multicomponent nature underlies the extraordinary mechanical properties of spider dragline silk.</title>
        <authorList>
            <person name="Kono N."/>
            <person name="Nakamura H."/>
            <person name="Mori M."/>
            <person name="Yoshida Y."/>
            <person name="Ohtoshi R."/>
            <person name="Malay A.D."/>
            <person name="Moran D.A.P."/>
            <person name="Tomita M."/>
            <person name="Numata K."/>
            <person name="Arakawa K."/>
        </authorList>
    </citation>
    <scope>NUCLEOTIDE SEQUENCE</scope>
</reference>
<dbReference type="EMBL" id="BMAW01038276">
    <property type="protein sequence ID" value="GFU51556.1"/>
    <property type="molecule type" value="Genomic_DNA"/>
</dbReference>
<organism evidence="1 2">
    <name type="scientific">Nephila pilipes</name>
    <name type="common">Giant wood spider</name>
    <name type="synonym">Nephila maculata</name>
    <dbReference type="NCBI Taxonomy" id="299642"/>
    <lineage>
        <taxon>Eukaryota</taxon>
        <taxon>Metazoa</taxon>
        <taxon>Ecdysozoa</taxon>
        <taxon>Arthropoda</taxon>
        <taxon>Chelicerata</taxon>
        <taxon>Arachnida</taxon>
        <taxon>Araneae</taxon>
        <taxon>Araneomorphae</taxon>
        <taxon>Entelegynae</taxon>
        <taxon>Araneoidea</taxon>
        <taxon>Nephilidae</taxon>
        <taxon>Nephila</taxon>
    </lineage>
</organism>
<accession>A0A8X6UUI5</accession>
<comment type="caution">
    <text evidence="1">The sequence shown here is derived from an EMBL/GenBank/DDBJ whole genome shotgun (WGS) entry which is preliminary data.</text>
</comment>
<keyword evidence="2" id="KW-1185">Reference proteome</keyword>
<evidence type="ECO:0000313" key="2">
    <source>
        <dbReference type="Proteomes" id="UP000887013"/>
    </source>
</evidence>
<dbReference type="Proteomes" id="UP000887013">
    <property type="component" value="Unassembled WGS sequence"/>
</dbReference>